<accession>A0A8S9H8D6</accession>
<evidence type="ECO:0000313" key="3">
    <source>
        <dbReference type="Proteomes" id="UP000712281"/>
    </source>
</evidence>
<feature type="region of interest" description="Disordered" evidence="1">
    <location>
        <begin position="1"/>
        <end position="116"/>
    </location>
</feature>
<evidence type="ECO:0000313" key="2">
    <source>
        <dbReference type="EMBL" id="KAF2552817.1"/>
    </source>
</evidence>
<feature type="compositionally biased region" description="Polar residues" evidence="1">
    <location>
        <begin position="1"/>
        <end position="10"/>
    </location>
</feature>
<feature type="compositionally biased region" description="Basic and acidic residues" evidence="1">
    <location>
        <begin position="86"/>
        <end position="96"/>
    </location>
</feature>
<sequence length="195" mass="21132">MSISATGETSNPPPLGLLDYSDDEEQTTPQQSQTSQPMSEDLHTAAEQLDSESDAESEPVGSTRKKKNVKEGRSKQSSEAIPEEADATKACKENRGKSIKVSSGESEEEDDSENTDSDEYLLINLTDMHPILKVIDSVLVHSKSGCSCFIMLPLQISLIRLYSLSGSCPSPLSAHPCTYSTVLERIVGVIKLVVE</sequence>
<dbReference type="AlphaFoldDB" id="A0A8S9H8D6"/>
<proteinExistence type="predicted"/>
<feature type="compositionally biased region" description="Acidic residues" evidence="1">
    <location>
        <begin position="105"/>
        <end position="116"/>
    </location>
</feature>
<comment type="caution">
    <text evidence="2">The sequence shown here is derived from an EMBL/GenBank/DDBJ whole genome shotgun (WGS) entry which is preliminary data.</text>
</comment>
<dbReference type="EMBL" id="QGKW02001988">
    <property type="protein sequence ID" value="KAF2552817.1"/>
    <property type="molecule type" value="Genomic_DNA"/>
</dbReference>
<reference evidence="2" key="1">
    <citation type="submission" date="2019-12" db="EMBL/GenBank/DDBJ databases">
        <title>Genome sequencing and annotation of Brassica cretica.</title>
        <authorList>
            <person name="Studholme D.J."/>
            <person name="Sarris P.F."/>
        </authorList>
    </citation>
    <scope>NUCLEOTIDE SEQUENCE</scope>
    <source>
        <strain evidence="2">PFS-001/15</strain>
        <tissue evidence="2">Leaf</tissue>
    </source>
</reference>
<feature type="compositionally biased region" description="Low complexity" evidence="1">
    <location>
        <begin position="27"/>
        <end position="37"/>
    </location>
</feature>
<name>A0A8S9H8D6_BRACR</name>
<protein>
    <submittedName>
        <fullName evidence="2">Uncharacterized protein</fullName>
    </submittedName>
</protein>
<gene>
    <name evidence="2" type="ORF">F2Q68_00034128</name>
</gene>
<evidence type="ECO:0000256" key="1">
    <source>
        <dbReference type="SAM" id="MobiDB-lite"/>
    </source>
</evidence>
<organism evidence="2 3">
    <name type="scientific">Brassica cretica</name>
    <name type="common">Mustard</name>
    <dbReference type="NCBI Taxonomy" id="69181"/>
    <lineage>
        <taxon>Eukaryota</taxon>
        <taxon>Viridiplantae</taxon>
        <taxon>Streptophyta</taxon>
        <taxon>Embryophyta</taxon>
        <taxon>Tracheophyta</taxon>
        <taxon>Spermatophyta</taxon>
        <taxon>Magnoliopsida</taxon>
        <taxon>eudicotyledons</taxon>
        <taxon>Gunneridae</taxon>
        <taxon>Pentapetalae</taxon>
        <taxon>rosids</taxon>
        <taxon>malvids</taxon>
        <taxon>Brassicales</taxon>
        <taxon>Brassicaceae</taxon>
        <taxon>Brassiceae</taxon>
        <taxon>Brassica</taxon>
    </lineage>
</organism>
<dbReference type="Proteomes" id="UP000712281">
    <property type="component" value="Unassembled WGS sequence"/>
</dbReference>